<dbReference type="InterPro" id="IPR001782">
    <property type="entry name" value="Flag_FlgI"/>
</dbReference>
<comment type="subunit">
    <text evidence="5">The basal body constitutes a major portion of the flagellar organelle and consists of four rings (L,P,S, and M) mounted on a central rod.</text>
</comment>
<keyword evidence="6" id="KW-0966">Cell projection</keyword>
<keyword evidence="6" id="KW-0969">Cilium</keyword>
<evidence type="ECO:0000313" key="7">
    <source>
        <dbReference type="Proteomes" id="UP000244890"/>
    </source>
</evidence>
<feature type="signal peptide" evidence="5">
    <location>
        <begin position="1"/>
        <end position="23"/>
    </location>
</feature>
<name>A0A2U8FC45_9HELI</name>
<dbReference type="RefSeq" id="WP_108910665.1">
    <property type="nucleotide sequence ID" value="NZ_CP021886.1"/>
</dbReference>
<dbReference type="AlphaFoldDB" id="A0A2U8FC45"/>
<evidence type="ECO:0000256" key="4">
    <source>
        <dbReference type="ARBA" id="ARBA00023143"/>
    </source>
</evidence>
<comment type="similarity">
    <text evidence="5">Belongs to the FlgI family.</text>
</comment>
<dbReference type="GO" id="GO:0005198">
    <property type="term" value="F:structural molecule activity"/>
    <property type="evidence" value="ECO:0007669"/>
    <property type="project" value="InterPro"/>
</dbReference>
<organism evidence="6 7">
    <name type="scientific">Helicobacter apodemus</name>
    <dbReference type="NCBI Taxonomy" id="135569"/>
    <lineage>
        <taxon>Bacteria</taxon>
        <taxon>Pseudomonadati</taxon>
        <taxon>Campylobacterota</taxon>
        <taxon>Epsilonproteobacteria</taxon>
        <taxon>Campylobacterales</taxon>
        <taxon>Helicobacteraceae</taxon>
        <taxon>Helicobacter</taxon>
    </lineage>
</organism>
<dbReference type="NCBIfam" id="NF003676">
    <property type="entry name" value="PRK05303.1"/>
    <property type="match status" value="1"/>
</dbReference>
<sequence precursor="true">MNKTFLKKMLISFIFAALPLLGAKVSDVANIVGVRDNQLLGYGLVVGLNGTGDKTTSIFTMQSMANMLESVNVKIEPNAIQSKNVAAVMVTAKLPAFARQGDKIDILVSSIGDAKSLEGGTLLLTPLSGLDGRIYAVAQGAIGIGGKGERGGSANHPLVADMPNGGIVEREVSYDLYNKVNATLSLKKSNFQNAIQIQKRINEAFSNTKLTIATAVDSRTIKLQRPQEMSMVEFLARVQNIDIDYVKEDKIIINERTGTVIAGLGVEVSPVIVTHNNITIKVSNEAINDPEAQDVGGGATFSAGQAVVASPNNPTIASVTRALQKMGATPKDMIAIIETMKKAGAFSADLEII</sequence>
<dbReference type="GO" id="GO:0030288">
    <property type="term" value="C:outer membrane-bounded periplasmic space"/>
    <property type="evidence" value="ECO:0007669"/>
    <property type="project" value="InterPro"/>
</dbReference>
<dbReference type="PRINTS" id="PR01010">
    <property type="entry name" value="FLGPRINGFLGI"/>
</dbReference>
<dbReference type="OrthoDB" id="9786431at2"/>
<evidence type="ECO:0000256" key="1">
    <source>
        <dbReference type="ARBA" id="ARBA00002591"/>
    </source>
</evidence>
<dbReference type="EMBL" id="CP021886">
    <property type="protein sequence ID" value="AWI33792.1"/>
    <property type="molecule type" value="Genomic_DNA"/>
</dbReference>
<evidence type="ECO:0000256" key="2">
    <source>
        <dbReference type="ARBA" id="ARBA00004117"/>
    </source>
</evidence>
<dbReference type="KEGG" id="had:CDV25_02700"/>
<evidence type="ECO:0000256" key="3">
    <source>
        <dbReference type="ARBA" id="ARBA00022729"/>
    </source>
</evidence>
<keyword evidence="4 5" id="KW-0975">Bacterial flagellum</keyword>
<evidence type="ECO:0000256" key="5">
    <source>
        <dbReference type="HAMAP-Rule" id="MF_00416"/>
    </source>
</evidence>
<evidence type="ECO:0000313" key="6">
    <source>
        <dbReference type="EMBL" id="AWI33792.1"/>
    </source>
</evidence>
<comment type="subcellular location">
    <subcellularLocation>
        <location evidence="2 5">Bacterial flagellum basal body</location>
    </subcellularLocation>
</comment>
<accession>A0A2U8FC45</accession>
<gene>
    <name evidence="5" type="primary">flgI</name>
    <name evidence="6" type="ORF">CDV25_02700</name>
</gene>
<protein>
    <recommendedName>
        <fullName evidence="5">Flagellar P-ring protein</fullName>
    </recommendedName>
    <alternativeName>
        <fullName evidence="5">Basal body P-ring protein</fullName>
    </alternativeName>
</protein>
<dbReference type="Pfam" id="PF02119">
    <property type="entry name" value="FlgI"/>
    <property type="match status" value="1"/>
</dbReference>
<dbReference type="PANTHER" id="PTHR30381:SF0">
    <property type="entry name" value="FLAGELLAR P-RING PROTEIN"/>
    <property type="match status" value="1"/>
</dbReference>
<dbReference type="GO" id="GO:0009428">
    <property type="term" value="C:bacterial-type flagellum basal body, distal rod, P ring"/>
    <property type="evidence" value="ECO:0007669"/>
    <property type="project" value="InterPro"/>
</dbReference>
<dbReference type="Proteomes" id="UP000244890">
    <property type="component" value="Chromosome"/>
</dbReference>
<feature type="chain" id="PRO_5016185540" description="Flagellar P-ring protein" evidence="5">
    <location>
        <begin position="24"/>
        <end position="353"/>
    </location>
</feature>
<dbReference type="HAMAP" id="MF_00416">
    <property type="entry name" value="FlgI"/>
    <property type="match status" value="1"/>
</dbReference>
<reference evidence="6 7" key="1">
    <citation type="submission" date="2017-06" db="EMBL/GenBank/DDBJ databases">
        <title>Complete genome of Helicobacter apodemus.</title>
        <authorList>
            <person name="Cho S."/>
        </authorList>
    </citation>
    <scope>NUCLEOTIDE SEQUENCE [LARGE SCALE GENOMIC DNA]</scope>
    <source>
        <strain evidence="7">SNUVETPUB-15-01</strain>
    </source>
</reference>
<dbReference type="GO" id="GO:0071973">
    <property type="term" value="P:bacterial-type flagellum-dependent cell motility"/>
    <property type="evidence" value="ECO:0007669"/>
    <property type="project" value="InterPro"/>
</dbReference>
<keyword evidence="6" id="KW-0282">Flagellum</keyword>
<proteinExistence type="inferred from homology"/>
<comment type="function">
    <text evidence="1 5">Assembles around the rod to form the L-ring and probably protects the motor/basal body from shearing forces during rotation.</text>
</comment>
<keyword evidence="3 5" id="KW-0732">Signal</keyword>
<dbReference type="PANTHER" id="PTHR30381">
    <property type="entry name" value="FLAGELLAR P-RING PERIPLASMIC PROTEIN FLGI"/>
    <property type="match status" value="1"/>
</dbReference>